<dbReference type="AlphaFoldDB" id="A0A126V3Q2"/>
<dbReference type="GO" id="GO:0016491">
    <property type="term" value="F:oxidoreductase activity"/>
    <property type="evidence" value="ECO:0007669"/>
    <property type="project" value="InterPro"/>
</dbReference>
<dbReference type="Pfam" id="PF00487">
    <property type="entry name" value="FA_desaturase"/>
    <property type="match status" value="1"/>
</dbReference>
<dbReference type="Proteomes" id="UP000070371">
    <property type="component" value="Chromosome"/>
</dbReference>
<keyword evidence="1" id="KW-1133">Transmembrane helix</keyword>
<dbReference type="RefSeq" id="WP_039000127.1">
    <property type="nucleotide sequence ID" value="NZ_CP014327.1"/>
</dbReference>
<gene>
    <name evidence="3" type="ORF">RC74_16030</name>
</gene>
<evidence type="ECO:0000313" key="3">
    <source>
        <dbReference type="EMBL" id="AML52575.1"/>
    </source>
</evidence>
<feature type="transmembrane region" description="Helical" evidence="1">
    <location>
        <begin position="182"/>
        <end position="210"/>
    </location>
</feature>
<dbReference type="GO" id="GO:0006629">
    <property type="term" value="P:lipid metabolic process"/>
    <property type="evidence" value="ECO:0007669"/>
    <property type="project" value="InterPro"/>
</dbReference>
<dbReference type="PANTHER" id="PTHR32100">
    <property type="entry name" value="OMEGA-6 FATTY ACID DESATURASE, CHLOROPLASTIC"/>
    <property type="match status" value="1"/>
</dbReference>
<dbReference type="KEGG" id="hat:RC74_16030"/>
<keyword evidence="1" id="KW-0472">Membrane</keyword>
<feature type="transmembrane region" description="Helical" evidence="1">
    <location>
        <begin position="47"/>
        <end position="66"/>
    </location>
</feature>
<accession>A0A126V3Q2</accession>
<feature type="transmembrane region" description="Helical" evidence="1">
    <location>
        <begin position="20"/>
        <end position="41"/>
    </location>
</feature>
<organism evidence="3 4">
    <name type="scientific">Falsihalocynthiibacter arcticus</name>
    <dbReference type="NCBI Taxonomy" id="1579316"/>
    <lineage>
        <taxon>Bacteria</taxon>
        <taxon>Pseudomonadati</taxon>
        <taxon>Pseudomonadota</taxon>
        <taxon>Alphaproteobacteria</taxon>
        <taxon>Rhodobacterales</taxon>
        <taxon>Roseobacteraceae</taxon>
        <taxon>Falsihalocynthiibacter</taxon>
    </lineage>
</organism>
<reference evidence="3 4" key="1">
    <citation type="submission" date="2016-02" db="EMBL/GenBank/DDBJ databases">
        <title>Complete genome sequence of Halocynthiibacter arcticus PAMC 20958t from arctic marine sediment.</title>
        <authorList>
            <person name="Lee Y.M."/>
            <person name="Baek K."/>
            <person name="Lee H.K."/>
            <person name="Shin S.C."/>
        </authorList>
    </citation>
    <scope>NUCLEOTIDE SEQUENCE [LARGE SCALE GENOMIC DNA]</scope>
    <source>
        <strain evidence="3">PAMC 20958</strain>
    </source>
</reference>
<dbReference type="EMBL" id="CP014327">
    <property type="protein sequence ID" value="AML52575.1"/>
    <property type="molecule type" value="Genomic_DNA"/>
</dbReference>
<dbReference type="STRING" id="1579316.RC74_16030"/>
<dbReference type="InterPro" id="IPR005804">
    <property type="entry name" value="FA_desaturase_dom"/>
</dbReference>
<protein>
    <recommendedName>
        <fullName evidence="2">Fatty acid desaturase domain-containing protein</fullName>
    </recommendedName>
</protein>
<proteinExistence type="predicted"/>
<evidence type="ECO:0000313" key="4">
    <source>
        <dbReference type="Proteomes" id="UP000070371"/>
    </source>
</evidence>
<name>A0A126V3Q2_9RHOB</name>
<evidence type="ECO:0000259" key="2">
    <source>
        <dbReference type="Pfam" id="PF00487"/>
    </source>
</evidence>
<dbReference type="InterPro" id="IPR012171">
    <property type="entry name" value="Fatty_acid_desaturase"/>
</dbReference>
<feature type="domain" description="Fatty acid desaturase" evidence="2">
    <location>
        <begin position="57"/>
        <end position="281"/>
    </location>
</feature>
<keyword evidence="1" id="KW-0812">Transmembrane</keyword>
<keyword evidence="4" id="KW-1185">Reference proteome</keyword>
<evidence type="ECO:0000256" key="1">
    <source>
        <dbReference type="SAM" id="Phobius"/>
    </source>
</evidence>
<sequence length="305" mass="34349">MSGQQLRHQFSRQFFGMTKYSRLGSWVIVGVYLAQVLAGIFLGHYLLSFTLSVATVFLMVLTSVFIGTRLRGLNNIVHECTHSSFSEHREDNVAIGRLCSSLLSGCFQQYKDDHLSHHAHLGDYAHDREMGPIEKFGLHKPLTRKTILQHMITPLLGRHLKMYSGVNLSGGDGRLFFGIKMALLVTIFVFSIFYPATSAFFVLLPMFYIFPTLNFWTDCLDHAGIVGAEDELEASRNVLAPLPVRLLFFPRNDCFHLVHHLFPNVPARHLETAHVALSKDASYQSQQHAVLPTHRSIIQLAADAS</sequence>